<dbReference type="EMBL" id="JAHMHQ010000015">
    <property type="protein sequence ID" value="KAK1634199.1"/>
    <property type="molecule type" value="Genomic_DNA"/>
</dbReference>
<evidence type="ECO:0000256" key="1">
    <source>
        <dbReference type="SAM" id="MobiDB-lite"/>
    </source>
</evidence>
<feature type="region of interest" description="Disordered" evidence="1">
    <location>
        <begin position="118"/>
        <end position="173"/>
    </location>
</feature>
<evidence type="ECO:0000313" key="3">
    <source>
        <dbReference type="Proteomes" id="UP001243989"/>
    </source>
</evidence>
<gene>
    <name evidence="2" type="ORF">BDP81DRAFT_473161</name>
</gene>
<proteinExistence type="predicted"/>
<comment type="caution">
    <text evidence="2">The sequence shown here is derived from an EMBL/GenBank/DDBJ whole genome shotgun (WGS) entry which is preliminary data.</text>
</comment>
<dbReference type="Proteomes" id="UP001243989">
    <property type="component" value="Unassembled WGS sequence"/>
</dbReference>
<reference evidence="2" key="1">
    <citation type="submission" date="2021-06" db="EMBL/GenBank/DDBJ databases">
        <title>Comparative genomics, transcriptomics and evolutionary studies reveal genomic signatures of adaptation to plant cell wall in hemibiotrophic fungi.</title>
        <authorList>
            <consortium name="DOE Joint Genome Institute"/>
            <person name="Baroncelli R."/>
            <person name="Diaz J.F."/>
            <person name="Benocci T."/>
            <person name="Peng M."/>
            <person name="Battaglia E."/>
            <person name="Haridas S."/>
            <person name="Andreopoulos W."/>
            <person name="Labutti K."/>
            <person name="Pangilinan J."/>
            <person name="Floch G.L."/>
            <person name="Makela M.R."/>
            <person name="Henrissat B."/>
            <person name="Grigoriev I.V."/>
            <person name="Crouch J.A."/>
            <person name="De Vries R.P."/>
            <person name="Sukno S.A."/>
            <person name="Thon M.R."/>
        </authorList>
    </citation>
    <scope>NUCLEOTIDE SEQUENCE</scope>
    <source>
        <strain evidence="2">CBS 102054</strain>
    </source>
</reference>
<keyword evidence="3" id="KW-1185">Reference proteome</keyword>
<dbReference type="AlphaFoldDB" id="A0AAI9ZP33"/>
<feature type="compositionally biased region" description="Basic and acidic residues" evidence="1">
    <location>
        <begin position="153"/>
        <end position="173"/>
    </location>
</feature>
<feature type="region of interest" description="Disordered" evidence="1">
    <location>
        <begin position="44"/>
        <end position="92"/>
    </location>
</feature>
<feature type="compositionally biased region" description="Basic residues" evidence="1">
    <location>
        <begin position="207"/>
        <end position="221"/>
    </location>
</feature>
<evidence type="ECO:0000313" key="2">
    <source>
        <dbReference type="EMBL" id="KAK1634199.1"/>
    </source>
</evidence>
<dbReference type="GeneID" id="85479506"/>
<protein>
    <submittedName>
        <fullName evidence="2">Uncharacterized protein</fullName>
    </submittedName>
</protein>
<dbReference type="RefSeq" id="XP_060442806.1">
    <property type="nucleotide sequence ID" value="XM_060594644.1"/>
</dbReference>
<name>A0AAI9ZP33_9PEZI</name>
<sequence>MSLTKNHPTTFHKAPFKAVQNECFGRGHDSPLERKALWRLRQRLSRNYQRPPMRQPRGDADPHREHQGGDSRKKNILVRAQASKQDASRLRESLAREDAYIGSLEAALEEARNRRVKVTNNGLEDDDQSQEDKENIGPRRQVCSVPPTNLASEDNRLRGNERAHMVRERTTKDEAVASWVSATLDAQSELDRGVDDNGSGQTLSPARRPRREKTRGQRHRYRPYDSRD</sequence>
<feature type="region of interest" description="Disordered" evidence="1">
    <location>
        <begin position="185"/>
        <end position="228"/>
    </location>
</feature>
<accession>A0AAI9ZP33</accession>
<organism evidence="2 3">
    <name type="scientific">Colletotrichum phormii</name>
    <dbReference type="NCBI Taxonomy" id="359342"/>
    <lineage>
        <taxon>Eukaryota</taxon>
        <taxon>Fungi</taxon>
        <taxon>Dikarya</taxon>
        <taxon>Ascomycota</taxon>
        <taxon>Pezizomycotina</taxon>
        <taxon>Sordariomycetes</taxon>
        <taxon>Hypocreomycetidae</taxon>
        <taxon>Glomerellales</taxon>
        <taxon>Glomerellaceae</taxon>
        <taxon>Colletotrichum</taxon>
        <taxon>Colletotrichum acutatum species complex</taxon>
    </lineage>
</organism>
<feature type="compositionally biased region" description="Basic and acidic residues" evidence="1">
    <location>
        <begin position="56"/>
        <end position="73"/>
    </location>
</feature>